<evidence type="ECO:0000313" key="7">
    <source>
        <dbReference type="EMBL" id="ODM87664.1"/>
    </source>
</evidence>
<evidence type="ECO:0000313" key="8">
    <source>
        <dbReference type="Proteomes" id="UP000094527"/>
    </source>
</evidence>
<comment type="cofactor">
    <cofactor evidence="1">
        <name>Fe(2+)</name>
        <dbReference type="ChEBI" id="CHEBI:29033"/>
    </cofactor>
</comment>
<comment type="caution">
    <text evidence="7">The sequence shown here is derived from an EMBL/GenBank/DDBJ whole genome shotgun (WGS) entry which is preliminary data.</text>
</comment>
<dbReference type="PANTHER" id="PTHR10543">
    <property type="entry name" value="BETA-CAROTENE DIOXYGENASE"/>
    <property type="match status" value="1"/>
</dbReference>
<reference evidence="7 8" key="1">
    <citation type="journal article" date="2016" name="Genome Biol. Evol.">
        <title>Gene Family Evolution Reflects Adaptation to Soil Environmental Stressors in the Genome of the Collembolan Orchesella cincta.</title>
        <authorList>
            <person name="Faddeeva-Vakhrusheva A."/>
            <person name="Derks M.F."/>
            <person name="Anvar S.Y."/>
            <person name="Agamennone V."/>
            <person name="Suring W."/>
            <person name="Smit S."/>
            <person name="van Straalen N.M."/>
            <person name="Roelofs D."/>
        </authorList>
    </citation>
    <scope>NUCLEOTIDE SEQUENCE [LARGE SCALE GENOMIC DNA]</scope>
    <source>
        <tissue evidence="7">Mixed pool</tissue>
    </source>
</reference>
<evidence type="ECO:0000256" key="6">
    <source>
        <dbReference type="SAM" id="MobiDB-lite"/>
    </source>
</evidence>
<dbReference type="Proteomes" id="UP000094527">
    <property type="component" value="Unassembled WGS sequence"/>
</dbReference>
<feature type="compositionally biased region" description="Low complexity" evidence="6">
    <location>
        <begin position="1"/>
        <end position="13"/>
    </location>
</feature>
<dbReference type="EMBL" id="LJIJ01004883">
    <property type="protein sequence ID" value="ODM87664.1"/>
    <property type="molecule type" value="Genomic_DNA"/>
</dbReference>
<dbReference type="OrthoDB" id="1069523at2759"/>
<dbReference type="GO" id="GO:0042574">
    <property type="term" value="P:retinal metabolic process"/>
    <property type="evidence" value="ECO:0007669"/>
    <property type="project" value="TreeGrafter"/>
</dbReference>
<keyword evidence="3" id="KW-0479">Metal-binding</keyword>
<dbReference type="GO" id="GO:0046872">
    <property type="term" value="F:metal ion binding"/>
    <property type="evidence" value="ECO:0007669"/>
    <property type="project" value="UniProtKB-KW"/>
</dbReference>
<dbReference type="GO" id="GO:0010436">
    <property type="term" value="F:carotenoid dioxygenase activity"/>
    <property type="evidence" value="ECO:0007669"/>
    <property type="project" value="TreeGrafter"/>
</dbReference>
<evidence type="ECO:0000256" key="4">
    <source>
        <dbReference type="ARBA" id="ARBA00023002"/>
    </source>
</evidence>
<evidence type="ECO:0000256" key="3">
    <source>
        <dbReference type="ARBA" id="ARBA00022723"/>
    </source>
</evidence>
<evidence type="ECO:0000256" key="2">
    <source>
        <dbReference type="ARBA" id="ARBA00006787"/>
    </source>
</evidence>
<keyword evidence="4" id="KW-0560">Oxidoreductase</keyword>
<evidence type="ECO:0000256" key="1">
    <source>
        <dbReference type="ARBA" id="ARBA00001954"/>
    </source>
</evidence>
<dbReference type="STRING" id="48709.A0A1D2M3Z8"/>
<dbReference type="GO" id="GO:0003834">
    <property type="term" value="F:beta-carotene 15,15'-dioxygenase activity"/>
    <property type="evidence" value="ECO:0007669"/>
    <property type="project" value="TreeGrafter"/>
</dbReference>
<dbReference type="AlphaFoldDB" id="A0A1D2M3Z8"/>
<dbReference type="InterPro" id="IPR004294">
    <property type="entry name" value="Carotenoid_Oase"/>
</dbReference>
<keyword evidence="8" id="KW-1185">Reference proteome</keyword>
<name>A0A1D2M3Z8_ORCCI</name>
<accession>A0A1D2M3Z8</accession>
<feature type="region of interest" description="Disordered" evidence="6">
    <location>
        <begin position="1"/>
        <end position="20"/>
    </location>
</feature>
<proteinExistence type="inferred from homology"/>
<sequence>MENSEESSILESLPDSDAFSSDPTENLYGFDLRKIPSWLNGSLIRNGPGGVDKYGKGKLAHFLDAPGLLQNYQLKNGELTYTCRFIQGKSYKQNLAAQRLILSEFGTVGIPDPCQTIFSRISSLFVSPFESILSDNANIGIHPFGDEAYSLAEAPFAHRINFEKPGNT</sequence>
<keyword evidence="5" id="KW-0408">Iron</keyword>
<comment type="similarity">
    <text evidence="2">Belongs to the carotenoid oxygenase family.</text>
</comment>
<dbReference type="GO" id="GO:0016121">
    <property type="term" value="P:carotene catabolic process"/>
    <property type="evidence" value="ECO:0007669"/>
    <property type="project" value="TreeGrafter"/>
</dbReference>
<dbReference type="PANTHER" id="PTHR10543:SF24">
    <property type="entry name" value="CAROTENOID ISOMEROOXYGENASE"/>
    <property type="match status" value="1"/>
</dbReference>
<organism evidence="7 8">
    <name type="scientific">Orchesella cincta</name>
    <name type="common">Springtail</name>
    <name type="synonym">Podura cincta</name>
    <dbReference type="NCBI Taxonomy" id="48709"/>
    <lineage>
        <taxon>Eukaryota</taxon>
        <taxon>Metazoa</taxon>
        <taxon>Ecdysozoa</taxon>
        <taxon>Arthropoda</taxon>
        <taxon>Hexapoda</taxon>
        <taxon>Collembola</taxon>
        <taxon>Entomobryomorpha</taxon>
        <taxon>Entomobryoidea</taxon>
        <taxon>Orchesellidae</taxon>
        <taxon>Orchesellinae</taxon>
        <taxon>Orchesella</taxon>
    </lineage>
</organism>
<dbReference type="Pfam" id="PF03055">
    <property type="entry name" value="RPE65"/>
    <property type="match status" value="1"/>
</dbReference>
<gene>
    <name evidence="7" type="ORF">Ocin01_19017</name>
</gene>
<evidence type="ECO:0000256" key="5">
    <source>
        <dbReference type="ARBA" id="ARBA00023004"/>
    </source>
</evidence>
<protein>
    <submittedName>
        <fullName evidence="7">Carotenoid isomerooxygenase</fullName>
    </submittedName>
</protein>
<dbReference type="OMA" id="CTETTIM"/>